<feature type="chain" id="PRO_5046352452" description="Peptidase inhibitor family I36" evidence="1">
    <location>
        <begin position="33"/>
        <end position="125"/>
    </location>
</feature>
<dbReference type="RefSeq" id="WP_306828348.1">
    <property type="nucleotide sequence ID" value="NZ_JAUSRA010000001.1"/>
</dbReference>
<keyword evidence="3" id="KW-1185">Reference proteome</keyword>
<reference evidence="2 3" key="1">
    <citation type="submission" date="2023-07" db="EMBL/GenBank/DDBJ databases">
        <title>Sequencing the genomes of 1000 actinobacteria strains.</title>
        <authorList>
            <person name="Klenk H.-P."/>
        </authorList>
    </citation>
    <scope>NUCLEOTIDE SEQUENCE [LARGE SCALE GENOMIC DNA]</scope>
    <source>
        <strain evidence="2 3">DSM 44710</strain>
    </source>
</reference>
<name>A0ABT9MPF7_9ACTN</name>
<keyword evidence="1" id="KW-0732">Signal</keyword>
<dbReference type="EMBL" id="JAUSRA010000001">
    <property type="protein sequence ID" value="MDP9793319.1"/>
    <property type="molecule type" value="Genomic_DNA"/>
</dbReference>
<comment type="caution">
    <text evidence="2">The sequence shown here is derived from an EMBL/GenBank/DDBJ whole genome shotgun (WGS) entry which is preliminary data.</text>
</comment>
<proteinExistence type="predicted"/>
<gene>
    <name evidence="2" type="ORF">J2S43_001831</name>
</gene>
<dbReference type="InterPro" id="IPR006311">
    <property type="entry name" value="TAT_signal"/>
</dbReference>
<dbReference type="Pfam" id="PF03995">
    <property type="entry name" value="Inhibitor_I36"/>
    <property type="match status" value="1"/>
</dbReference>
<organism evidence="2 3">
    <name type="scientific">Catenuloplanes nepalensis</name>
    <dbReference type="NCBI Taxonomy" id="587533"/>
    <lineage>
        <taxon>Bacteria</taxon>
        <taxon>Bacillati</taxon>
        <taxon>Actinomycetota</taxon>
        <taxon>Actinomycetes</taxon>
        <taxon>Micromonosporales</taxon>
        <taxon>Micromonosporaceae</taxon>
        <taxon>Catenuloplanes</taxon>
    </lineage>
</organism>
<dbReference type="Proteomes" id="UP001240984">
    <property type="component" value="Unassembled WGS sequence"/>
</dbReference>
<evidence type="ECO:0008006" key="4">
    <source>
        <dbReference type="Google" id="ProtNLM"/>
    </source>
</evidence>
<evidence type="ECO:0000313" key="2">
    <source>
        <dbReference type="EMBL" id="MDP9793319.1"/>
    </source>
</evidence>
<dbReference type="PROSITE" id="PS51318">
    <property type="entry name" value="TAT"/>
    <property type="match status" value="1"/>
</dbReference>
<accession>A0ABT9MPF7</accession>
<protein>
    <recommendedName>
        <fullName evidence="4">Peptidase inhibitor family I36</fullName>
    </recommendedName>
</protein>
<feature type="signal peptide" evidence="1">
    <location>
        <begin position="1"/>
        <end position="32"/>
    </location>
</feature>
<evidence type="ECO:0000313" key="3">
    <source>
        <dbReference type="Proteomes" id="UP001240984"/>
    </source>
</evidence>
<evidence type="ECO:0000256" key="1">
    <source>
        <dbReference type="SAM" id="SignalP"/>
    </source>
</evidence>
<sequence>MTTTMRRRSAVTAVLGAAVATAVLTAPAPALASETAAGPCSPNTLCVFYPPNEGGTGYSVTRYPVGTCIRFTAGGYESYRNNSTIEGYFFETTGCGGRAKTVYRNSGGDNMGFRAYSFRFACVSC</sequence>